<dbReference type="EMBL" id="AP019697">
    <property type="protein sequence ID" value="BBK24924.1"/>
    <property type="molecule type" value="Genomic_DNA"/>
</dbReference>
<name>A0A8D5A4H4_9FIRM</name>
<dbReference type="KEGG" id="dho:Dia5BBH33_08590"/>
<sequence>MMDGDGSDAGNGLAFCNTHVSLPEVHIILLECQHLANTHTGVKQNEHRINTGLIAVCPKPINFLPTEWMVWMYSLILAD</sequence>
<reference evidence="3" key="1">
    <citation type="submission" date="2019-05" db="EMBL/GenBank/DDBJ databases">
        <title>Complete genome sequencing of Dialister sp. strain 5BBH33.</title>
        <authorList>
            <person name="Sakamoto M."/>
            <person name="Murakami T."/>
            <person name="Mori H."/>
        </authorList>
    </citation>
    <scope>NUCLEOTIDE SEQUENCE [LARGE SCALE GENOMIC DNA]</scope>
    <source>
        <strain evidence="3">5BBH33</strain>
    </source>
</reference>
<protein>
    <submittedName>
        <fullName evidence="2">Uncharacterized protein</fullName>
    </submittedName>
</protein>
<accession>A0A8D5A4H4</accession>
<evidence type="ECO:0000313" key="2">
    <source>
        <dbReference type="EMBL" id="BBK24924.1"/>
    </source>
</evidence>
<dbReference type="KEGG" id="dho:Dia5BBH33_03960"/>
<dbReference type="AlphaFoldDB" id="A0A8D5A4H4"/>
<keyword evidence="3" id="KW-1185">Reference proteome</keyword>
<reference evidence="2" key="2">
    <citation type="journal article" date="2020" name="Int. J. Syst. Evol. Microbiol.">
        <title>Dialister hominis sp. nov., isolated from human faeces.</title>
        <authorList>
            <person name="Sakamoto M."/>
            <person name="Ikeyama N."/>
            <person name="Toyoda A."/>
            <person name="Murakami T."/>
            <person name="Mori H."/>
            <person name="Iino T."/>
            <person name="Ohkuma M."/>
        </authorList>
    </citation>
    <scope>NUCLEOTIDE SEQUENCE</scope>
    <source>
        <strain evidence="2">5BBH33</strain>
    </source>
</reference>
<gene>
    <name evidence="1" type="ORF">Dia5BBH33_03960</name>
    <name evidence="2" type="ORF">Dia5BBH33_08590</name>
</gene>
<dbReference type="EMBL" id="AP019697">
    <property type="protein sequence ID" value="BBK24461.1"/>
    <property type="molecule type" value="Genomic_DNA"/>
</dbReference>
<proteinExistence type="predicted"/>
<evidence type="ECO:0000313" key="3">
    <source>
        <dbReference type="Proteomes" id="UP000320585"/>
    </source>
</evidence>
<organism evidence="2 3">
    <name type="scientific">Dialister hominis</name>
    <dbReference type="NCBI Taxonomy" id="2582419"/>
    <lineage>
        <taxon>Bacteria</taxon>
        <taxon>Bacillati</taxon>
        <taxon>Bacillota</taxon>
        <taxon>Negativicutes</taxon>
        <taxon>Veillonellales</taxon>
        <taxon>Veillonellaceae</taxon>
        <taxon>Dialister</taxon>
    </lineage>
</organism>
<evidence type="ECO:0000313" key="1">
    <source>
        <dbReference type="EMBL" id="BBK24461.1"/>
    </source>
</evidence>
<dbReference type="Proteomes" id="UP000320585">
    <property type="component" value="Chromosome"/>
</dbReference>